<dbReference type="Pfam" id="PF08284">
    <property type="entry name" value="RVP_2"/>
    <property type="match status" value="1"/>
</dbReference>
<evidence type="ECO:0000313" key="1">
    <source>
        <dbReference type="EMBL" id="GFA40619.1"/>
    </source>
</evidence>
<feature type="non-terminal residue" evidence="1">
    <location>
        <position position="1"/>
    </location>
</feature>
<evidence type="ECO:0008006" key="2">
    <source>
        <dbReference type="Google" id="ProtNLM"/>
    </source>
</evidence>
<reference evidence="1" key="1">
    <citation type="journal article" date="2019" name="Sci. Rep.">
        <title>Draft genome of Tanacetum cinerariifolium, the natural source of mosquito coil.</title>
        <authorList>
            <person name="Yamashiro T."/>
            <person name="Shiraishi A."/>
            <person name="Satake H."/>
            <person name="Nakayama K."/>
        </authorList>
    </citation>
    <scope>NUCLEOTIDE SEQUENCE</scope>
</reference>
<organism evidence="1">
    <name type="scientific">Tanacetum cinerariifolium</name>
    <name type="common">Dalmatian daisy</name>
    <name type="synonym">Chrysanthemum cinerariifolium</name>
    <dbReference type="NCBI Taxonomy" id="118510"/>
    <lineage>
        <taxon>Eukaryota</taxon>
        <taxon>Viridiplantae</taxon>
        <taxon>Streptophyta</taxon>
        <taxon>Embryophyta</taxon>
        <taxon>Tracheophyta</taxon>
        <taxon>Spermatophyta</taxon>
        <taxon>Magnoliopsida</taxon>
        <taxon>eudicotyledons</taxon>
        <taxon>Gunneridae</taxon>
        <taxon>Pentapetalae</taxon>
        <taxon>asterids</taxon>
        <taxon>campanulids</taxon>
        <taxon>Asterales</taxon>
        <taxon>Asteraceae</taxon>
        <taxon>Asteroideae</taxon>
        <taxon>Anthemideae</taxon>
        <taxon>Anthemidinae</taxon>
        <taxon>Tanacetum</taxon>
    </lineage>
</organism>
<protein>
    <recommendedName>
        <fullName evidence="2">Reverse transcriptase domain-containing protein</fullName>
    </recommendedName>
</protein>
<proteinExistence type="predicted"/>
<dbReference type="EMBL" id="BKCJ010418475">
    <property type="protein sequence ID" value="GFA40619.1"/>
    <property type="molecule type" value="Genomic_DNA"/>
</dbReference>
<name>A0A699JK52_TANCI</name>
<comment type="caution">
    <text evidence="1">The sequence shown here is derived from an EMBL/GenBank/DDBJ whole genome shotgun (WGS) entry which is preliminary data.</text>
</comment>
<accession>A0A699JK52</accession>
<dbReference type="AlphaFoldDB" id="A0A699JK52"/>
<sequence>GEGKGQVNSVLAGKWFWILGLTSTYYCPKLKDQNRGNKAGNKNGVVEARGKAYVLGREDANPNSNFVKGTFLLNNHYALTIFDSGVDRSFV</sequence>
<gene>
    <name evidence="1" type="ORF">Tci_612591</name>
</gene>